<sequence>MWVGEGDEDFKGGSWVSAVDFVNANGGGIVNACLGDIENYVKNGKLGQAVEIIKYCTLNSLGDLIVTLKDLSEEEMAELELQVCGNVTNQEDQYKLDEEVLNLALEEEARTTREWLEKYRQEQEIDRYTAFSQGFLDFLFLGAEVGALGSLGALKPSTHPVMAIFQYPIRAEVEVACALEVEMEATCLVGALAVEVEATYLVRALDLVEVEATCLVGALDLVGLSLNIIILASVSGYLTSLNKTRSSSPKTPSSLKTSPSLDI</sequence>
<evidence type="ECO:0000256" key="1">
    <source>
        <dbReference type="SAM" id="MobiDB-lite"/>
    </source>
</evidence>
<comment type="caution">
    <text evidence="2">The sequence shown here is derived from an EMBL/GenBank/DDBJ whole genome shotgun (WGS) entry which is preliminary data.</text>
</comment>
<accession>A0ABQ4X370</accession>
<keyword evidence="3" id="KW-1185">Reference proteome</keyword>
<proteinExistence type="predicted"/>
<organism evidence="2 3">
    <name type="scientific">Tanacetum coccineum</name>
    <dbReference type="NCBI Taxonomy" id="301880"/>
    <lineage>
        <taxon>Eukaryota</taxon>
        <taxon>Viridiplantae</taxon>
        <taxon>Streptophyta</taxon>
        <taxon>Embryophyta</taxon>
        <taxon>Tracheophyta</taxon>
        <taxon>Spermatophyta</taxon>
        <taxon>Magnoliopsida</taxon>
        <taxon>eudicotyledons</taxon>
        <taxon>Gunneridae</taxon>
        <taxon>Pentapetalae</taxon>
        <taxon>asterids</taxon>
        <taxon>campanulids</taxon>
        <taxon>Asterales</taxon>
        <taxon>Asteraceae</taxon>
        <taxon>Asteroideae</taxon>
        <taxon>Anthemideae</taxon>
        <taxon>Anthemidinae</taxon>
        <taxon>Tanacetum</taxon>
    </lineage>
</organism>
<gene>
    <name evidence="2" type="ORF">Tco_0654080</name>
</gene>
<reference evidence="2" key="1">
    <citation type="journal article" date="2022" name="Int. J. Mol. Sci.">
        <title>Draft Genome of Tanacetum Coccineum: Genomic Comparison of Closely Related Tanacetum-Family Plants.</title>
        <authorList>
            <person name="Yamashiro T."/>
            <person name="Shiraishi A."/>
            <person name="Nakayama K."/>
            <person name="Satake H."/>
        </authorList>
    </citation>
    <scope>NUCLEOTIDE SEQUENCE</scope>
</reference>
<reference evidence="2" key="2">
    <citation type="submission" date="2022-01" db="EMBL/GenBank/DDBJ databases">
        <authorList>
            <person name="Yamashiro T."/>
            <person name="Shiraishi A."/>
            <person name="Satake H."/>
            <person name="Nakayama K."/>
        </authorList>
    </citation>
    <scope>NUCLEOTIDE SEQUENCE</scope>
</reference>
<evidence type="ECO:0000313" key="2">
    <source>
        <dbReference type="EMBL" id="GJS59296.1"/>
    </source>
</evidence>
<protein>
    <submittedName>
        <fullName evidence="2">Uncharacterized protein</fullName>
    </submittedName>
</protein>
<name>A0ABQ4X370_9ASTR</name>
<evidence type="ECO:0000313" key="3">
    <source>
        <dbReference type="Proteomes" id="UP001151760"/>
    </source>
</evidence>
<feature type="region of interest" description="Disordered" evidence="1">
    <location>
        <begin position="242"/>
        <end position="263"/>
    </location>
</feature>
<feature type="compositionally biased region" description="Low complexity" evidence="1">
    <location>
        <begin position="246"/>
        <end position="263"/>
    </location>
</feature>
<dbReference type="EMBL" id="BQNB010009139">
    <property type="protein sequence ID" value="GJS59296.1"/>
    <property type="molecule type" value="Genomic_DNA"/>
</dbReference>
<dbReference type="Proteomes" id="UP001151760">
    <property type="component" value="Unassembled WGS sequence"/>
</dbReference>